<gene>
    <name evidence="6" type="ORF">AFUS01_LOCUS31664</name>
</gene>
<protein>
    <submittedName>
        <fullName evidence="6">Uncharacterized protein</fullName>
    </submittedName>
</protein>
<evidence type="ECO:0000313" key="6">
    <source>
        <dbReference type="EMBL" id="CAG7821317.1"/>
    </source>
</evidence>
<dbReference type="GO" id="GO:0006357">
    <property type="term" value="P:regulation of transcription by RNA polymerase II"/>
    <property type="evidence" value="ECO:0007669"/>
    <property type="project" value="TreeGrafter"/>
</dbReference>
<proteinExistence type="predicted"/>
<feature type="domain" description="C2H2-type" evidence="5">
    <location>
        <begin position="371"/>
        <end position="399"/>
    </location>
</feature>
<keyword evidence="2" id="KW-0479">Metal-binding</keyword>
<dbReference type="Pfam" id="PF00651">
    <property type="entry name" value="BTB"/>
    <property type="match status" value="1"/>
</dbReference>
<feature type="domain" description="BTB" evidence="4">
    <location>
        <begin position="33"/>
        <end position="98"/>
    </location>
</feature>
<evidence type="ECO:0000256" key="3">
    <source>
        <dbReference type="SAM" id="MobiDB-lite"/>
    </source>
</evidence>
<dbReference type="InterPro" id="IPR013087">
    <property type="entry name" value="Znf_C2H2_type"/>
</dbReference>
<evidence type="ECO:0000259" key="4">
    <source>
        <dbReference type="PROSITE" id="PS50097"/>
    </source>
</evidence>
<dbReference type="SMART" id="SM00225">
    <property type="entry name" value="BTB"/>
    <property type="match status" value="1"/>
</dbReference>
<dbReference type="SMART" id="SM00355">
    <property type="entry name" value="ZnF_C2H2"/>
    <property type="match status" value="1"/>
</dbReference>
<reference evidence="6" key="1">
    <citation type="submission" date="2021-06" db="EMBL/GenBank/DDBJ databases">
        <authorList>
            <person name="Hodson N. C."/>
            <person name="Mongue J. A."/>
            <person name="Jaron S. K."/>
        </authorList>
    </citation>
    <scope>NUCLEOTIDE SEQUENCE</scope>
</reference>
<dbReference type="GO" id="GO:0003006">
    <property type="term" value="P:developmental process involved in reproduction"/>
    <property type="evidence" value="ECO:0007669"/>
    <property type="project" value="UniProtKB-ARBA"/>
</dbReference>
<keyword evidence="2" id="KW-0863">Zinc-finger</keyword>
<comment type="caution">
    <text evidence="6">The sequence shown here is derived from an EMBL/GenBank/DDBJ whole genome shotgun (WGS) entry which is preliminary data.</text>
</comment>
<accession>A0A8J2KRN1</accession>
<evidence type="ECO:0000256" key="1">
    <source>
        <dbReference type="ARBA" id="ARBA00023242"/>
    </source>
</evidence>
<dbReference type="PROSITE" id="PS50097">
    <property type="entry name" value="BTB"/>
    <property type="match status" value="1"/>
</dbReference>
<dbReference type="GO" id="GO:0048513">
    <property type="term" value="P:animal organ development"/>
    <property type="evidence" value="ECO:0007669"/>
    <property type="project" value="UniProtKB-ARBA"/>
</dbReference>
<keyword evidence="1" id="KW-0539">Nucleus</keyword>
<evidence type="ECO:0000259" key="5">
    <source>
        <dbReference type="PROSITE" id="PS50157"/>
    </source>
</evidence>
<dbReference type="Pfam" id="PF00096">
    <property type="entry name" value="zf-C2H2"/>
    <property type="match status" value="1"/>
</dbReference>
<dbReference type="AlphaFoldDB" id="A0A8J2KRN1"/>
<dbReference type="PANTHER" id="PTHR23110:SF107">
    <property type="entry name" value="SEX DETERMINATION PROTEIN FRUITLESS"/>
    <property type="match status" value="1"/>
</dbReference>
<dbReference type="CDD" id="cd18315">
    <property type="entry name" value="BTB_POZ_BAB-like"/>
    <property type="match status" value="1"/>
</dbReference>
<evidence type="ECO:0000313" key="7">
    <source>
        <dbReference type="Proteomes" id="UP000708208"/>
    </source>
</evidence>
<keyword evidence="7" id="KW-1185">Reference proteome</keyword>
<dbReference type="Proteomes" id="UP000708208">
    <property type="component" value="Unassembled WGS sequence"/>
</dbReference>
<dbReference type="InterPro" id="IPR000210">
    <property type="entry name" value="BTB/POZ_dom"/>
</dbReference>
<dbReference type="InterPro" id="IPR051095">
    <property type="entry name" value="Dros_DevTransReg"/>
</dbReference>
<evidence type="ECO:0000256" key="2">
    <source>
        <dbReference type="PROSITE-ProRule" id="PRU00042"/>
    </source>
</evidence>
<dbReference type="PROSITE" id="PS00028">
    <property type="entry name" value="ZINC_FINGER_C2H2_1"/>
    <property type="match status" value="1"/>
</dbReference>
<feature type="region of interest" description="Disordered" evidence="3">
    <location>
        <begin position="117"/>
        <end position="229"/>
    </location>
</feature>
<name>A0A8J2KRN1_9HEXA</name>
<feature type="compositionally biased region" description="Low complexity" evidence="3">
    <location>
        <begin position="315"/>
        <end position="325"/>
    </location>
</feature>
<organism evidence="6 7">
    <name type="scientific">Allacma fusca</name>
    <dbReference type="NCBI Taxonomy" id="39272"/>
    <lineage>
        <taxon>Eukaryota</taxon>
        <taxon>Metazoa</taxon>
        <taxon>Ecdysozoa</taxon>
        <taxon>Arthropoda</taxon>
        <taxon>Hexapoda</taxon>
        <taxon>Collembola</taxon>
        <taxon>Symphypleona</taxon>
        <taxon>Sminthuridae</taxon>
        <taxon>Allacma</taxon>
    </lineage>
</organism>
<dbReference type="GO" id="GO:0008270">
    <property type="term" value="F:zinc ion binding"/>
    <property type="evidence" value="ECO:0007669"/>
    <property type="project" value="UniProtKB-KW"/>
</dbReference>
<dbReference type="OrthoDB" id="5560627at2759"/>
<keyword evidence="2" id="KW-0862">Zinc</keyword>
<feature type="compositionally biased region" description="Basic and acidic residues" evidence="3">
    <location>
        <begin position="303"/>
        <end position="312"/>
    </location>
</feature>
<feature type="region of interest" description="Disordered" evidence="3">
    <location>
        <begin position="303"/>
        <end position="329"/>
    </location>
</feature>
<sequence length="460" mass="49155">MGGIDQHFCLRWNNHASNFIDVLERLLQQESLTDVTLACEGQTFKAHQTVLSACSPYFESVLVRNTHPHPIIFMKDIKSSDMKALLSFMYRGEVNVSQSSLSDFLKTAEALKIRGLTEGSDNSTGESSGTSGSKVNTSNNSRSHESGENSGGNHTNECTPSRKRRRVSNSSSDDVDPLLTNHQETPLKSEHSSARAVDVVSISSSGGSRPSPPALIAIGKSPGKPSPLVSSTNDVGAAMIDPSTFLHPVIETSSSKDEIEYELVDPGNMVKMEAEDDDDDDDGMDDSRYTIGYYPHAASLLEKSSDDDKGDAGDSDQQGSSNQDGIEMQDGRIYGSIFEKVKGSPHLKRCKLCGKLVRGRKHRFVHMPGTYSCPYCPCVYTRSDNLNAHVRVKHGKPKCPTPSSSGGTVSAAAVVAAAAALSNSNSNSASPTSHNNNSLSNSAASTLVSLISAASSGDYK</sequence>
<dbReference type="GO" id="GO:0048468">
    <property type="term" value="P:cell development"/>
    <property type="evidence" value="ECO:0007669"/>
    <property type="project" value="UniProtKB-ARBA"/>
</dbReference>
<feature type="compositionally biased region" description="Low complexity" evidence="3">
    <location>
        <begin position="117"/>
        <end position="133"/>
    </location>
</feature>
<dbReference type="GO" id="GO:0005634">
    <property type="term" value="C:nucleus"/>
    <property type="evidence" value="ECO:0007669"/>
    <property type="project" value="TreeGrafter"/>
</dbReference>
<dbReference type="PROSITE" id="PS50157">
    <property type="entry name" value="ZINC_FINGER_C2H2_2"/>
    <property type="match status" value="1"/>
</dbReference>
<dbReference type="PANTHER" id="PTHR23110">
    <property type="entry name" value="BTB DOMAIN TRANSCRIPTION FACTOR"/>
    <property type="match status" value="1"/>
</dbReference>
<dbReference type="EMBL" id="CAJVCH010506769">
    <property type="protein sequence ID" value="CAG7821317.1"/>
    <property type="molecule type" value="Genomic_DNA"/>
</dbReference>